<gene>
    <name evidence="1" type="ORF">ACFY35_12230</name>
</gene>
<name>A0ABW6WDE7_9ACTN</name>
<keyword evidence="2" id="KW-1185">Reference proteome</keyword>
<dbReference type="Proteomes" id="UP001602245">
    <property type="component" value="Unassembled WGS sequence"/>
</dbReference>
<dbReference type="Gene3D" id="1.25.40.10">
    <property type="entry name" value="Tetratricopeptide repeat domain"/>
    <property type="match status" value="2"/>
</dbReference>
<dbReference type="SUPFAM" id="SSF48452">
    <property type="entry name" value="TPR-like"/>
    <property type="match status" value="2"/>
</dbReference>
<evidence type="ECO:0008006" key="3">
    <source>
        <dbReference type="Google" id="ProtNLM"/>
    </source>
</evidence>
<comment type="caution">
    <text evidence="1">The sequence shown here is derived from an EMBL/GenBank/DDBJ whole genome shotgun (WGS) entry which is preliminary data.</text>
</comment>
<protein>
    <recommendedName>
        <fullName evidence="3">Tetratricopeptide repeat protein</fullName>
    </recommendedName>
</protein>
<evidence type="ECO:0000313" key="1">
    <source>
        <dbReference type="EMBL" id="MFF5290206.1"/>
    </source>
</evidence>
<dbReference type="EMBL" id="JBIAZU010000002">
    <property type="protein sequence ID" value="MFF5290206.1"/>
    <property type="molecule type" value="Genomic_DNA"/>
</dbReference>
<dbReference type="InterPro" id="IPR011990">
    <property type="entry name" value="TPR-like_helical_dom_sf"/>
</dbReference>
<dbReference type="RefSeq" id="WP_157295632.1">
    <property type="nucleotide sequence ID" value="NZ_JBIAZU010000002.1"/>
</dbReference>
<organism evidence="1 2">
    <name type="scientific">Paractinoplanes globisporus</name>
    <dbReference type="NCBI Taxonomy" id="113565"/>
    <lineage>
        <taxon>Bacteria</taxon>
        <taxon>Bacillati</taxon>
        <taxon>Actinomycetota</taxon>
        <taxon>Actinomycetes</taxon>
        <taxon>Micromonosporales</taxon>
        <taxon>Micromonosporaceae</taxon>
        <taxon>Paractinoplanes</taxon>
    </lineage>
</organism>
<reference evidence="1 2" key="1">
    <citation type="submission" date="2024-10" db="EMBL/GenBank/DDBJ databases">
        <title>The Natural Products Discovery Center: Release of the First 8490 Sequenced Strains for Exploring Actinobacteria Biosynthetic Diversity.</title>
        <authorList>
            <person name="Kalkreuter E."/>
            <person name="Kautsar S.A."/>
            <person name="Yang D."/>
            <person name="Bader C.D."/>
            <person name="Teijaro C.N."/>
            <person name="Fluegel L."/>
            <person name="Davis C.M."/>
            <person name="Simpson J.R."/>
            <person name="Lauterbach L."/>
            <person name="Steele A.D."/>
            <person name="Gui C."/>
            <person name="Meng S."/>
            <person name="Li G."/>
            <person name="Viehrig K."/>
            <person name="Ye F."/>
            <person name="Su P."/>
            <person name="Kiefer A.F."/>
            <person name="Nichols A."/>
            <person name="Cepeda A.J."/>
            <person name="Yan W."/>
            <person name="Fan B."/>
            <person name="Jiang Y."/>
            <person name="Adhikari A."/>
            <person name="Zheng C.-J."/>
            <person name="Schuster L."/>
            <person name="Cowan T.M."/>
            <person name="Smanski M.J."/>
            <person name="Chevrette M.G."/>
            <person name="De Carvalho L.P.S."/>
            <person name="Shen B."/>
        </authorList>
    </citation>
    <scope>NUCLEOTIDE SEQUENCE [LARGE SCALE GENOMIC DNA]</scope>
    <source>
        <strain evidence="1 2">NPDC000087</strain>
    </source>
</reference>
<accession>A0ABW6WDE7</accession>
<proteinExistence type="predicted"/>
<evidence type="ECO:0000313" key="2">
    <source>
        <dbReference type="Proteomes" id="UP001602245"/>
    </source>
</evidence>
<sequence>MSASSTSTGPLDEALTLLRDGRVMDAEQLMKRTVGEVAEEHGEDSAAWASAQSDMGNVLLRAAQPAWAAECFRAAAAVPVPPGEDPQRLLGYQLNLGIALALSDRLDEGAEALRESRAGRLAFYGREHLGYAYGLEPLADVQLRLGDLAGALEAIEEALPILQRAGHERVASAVALRGLILQAGGHTGPLFPGLADLPDHIVERVATIATVRVRQGVDPSAAHLFVAHLANALRDRLGPDHPATVAAFSALADQARDRGDQVARSAALRRVLAAYDRQDRAEDALSTVLDLAEALRDGGDTEKCLLTYEDAAARARRIGRADRVGQVLFDWGIALQEAGRPSPAAARLGEAVAAARRGDDPELLGHTAAAYGICLQHLGRSEEAREALDEGLSVMDPRADAALAARAHLTALLDGQECGCTTLRSTLEQAYTYHVVSRMPAGLLSRFDARMAGNGFTIDVEFQRRPTEDELRHFNELVQEAHAEVARESRQLAT</sequence>